<comment type="subcellular location">
    <subcellularLocation>
        <location evidence="1">Nucleus speckle</location>
    </subcellularLocation>
</comment>
<name>A0A0D3IX42_EMIH1</name>
<dbReference type="SMART" id="SM00320">
    <property type="entry name" value="WD40"/>
    <property type="match status" value="6"/>
</dbReference>
<accession>A0A0D3IX42</accession>
<dbReference type="CDD" id="cd00200">
    <property type="entry name" value="WD40"/>
    <property type="match status" value="1"/>
</dbReference>
<keyword evidence="12" id="KW-1185">Reference proteome</keyword>
<evidence type="ECO:0000259" key="10">
    <source>
        <dbReference type="PROSITE" id="PS50897"/>
    </source>
</evidence>
<dbReference type="GO" id="GO:0016607">
    <property type="term" value="C:nuclear speck"/>
    <property type="evidence" value="ECO:0007669"/>
    <property type="project" value="UniProtKB-SubCell"/>
</dbReference>
<dbReference type="OMA" id="MMKQQEP"/>
<evidence type="ECO:0000313" key="11">
    <source>
        <dbReference type="EnsemblProtists" id="EOD15827"/>
    </source>
</evidence>
<dbReference type="GO" id="GO:0000398">
    <property type="term" value="P:mRNA splicing, via spliceosome"/>
    <property type="evidence" value="ECO:0007669"/>
    <property type="project" value="InterPro"/>
</dbReference>
<protein>
    <recommendedName>
        <fullName evidence="8">WD40 repeat-containing protein SMU1</fullName>
    </recommendedName>
</protein>
<dbReference type="GeneID" id="17261976"/>
<keyword evidence="5" id="KW-0508">mRNA splicing</keyword>
<dbReference type="PROSITE" id="PS50082">
    <property type="entry name" value="WD_REPEATS_2"/>
    <property type="match status" value="5"/>
</dbReference>
<feature type="repeat" description="WD" evidence="9">
    <location>
        <begin position="348"/>
        <end position="389"/>
    </location>
</feature>
<dbReference type="InterPro" id="IPR006594">
    <property type="entry name" value="LisH"/>
</dbReference>
<feature type="repeat" description="WD" evidence="9">
    <location>
        <begin position="493"/>
        <end position="531"/>
    </location>
</feature>
<dbReference type="KEGG" id="ehx:EMIHUDRAFT_430969"/>
<reference evidence="12" key="1">
    <citation type="journal article" date="2013" name="Nature">
        <title>Pan genome of the phytoplankton Emiliania underpins its global distribution.</title>
        <authorList>
            <person name="Read B.A."/>
            <person name="Kegel J."/>
            <person name="Klute M.J."/>
            <person name="Kuo A."/>
            <person name="Lefebvre S.C."/>
            <person name="Maumus F."/>
            <person name="Mayer C."/>
            <person name="Miller J."/>
            <person name="Monier A."/>
            <person name="Salamov A."/>
            <person name="Young J."/>
            <person name="Aguilar M."/>
            <person name="Claverie J.M."/>
            <person name="Frickenhaus S."/>
            <person name="Gonzalez K."/>
            <person name="Herman E.K."/>
            <person name="Lin Y.C."/>
            <person name="Napier J."/>
            <person name="Ogata H."/>
            <person name="Sarno A.F."/>
            <person name="Shmutz J."/>
            <person name="Schroeder D."/>
            <person name="de Vargas C."/>
            <person name="Verret F."/>
            <person name="von Dassow P."/>
            <person name="Valentin K."/>
            <person name="Van de Peer Y."/>
            <person name="Wheeler G."/>
            <person name="Dacks J.B."/>
            <person name="Delwiche C.F."/>
            <person name="Dyhrman S.T."/>
            <person name="Glockner G."/>
            <person name="John U."/>
            <person name="Richards T."/>
            <person name="Worden A.Z."/>
            <person name="Zhang X."/>
            <person name="Grigoriev I.V."/>
            <person name="Allen A.E."/>
            <person name="Bidle K."/>
            <person name="Borodovsky M."/>
            <person name="Bowler C."/>
            <person name="Brownlee C."/>
            <person name="Cock J.M."/>
            <person name="Elias M."/>
            <person name="Gladyshev V.N."/>
            <person name="Groth M."/>
            <person name="Guda C."/>
            <person name="Hadaegh A."/>
            <person name="Iglesias-Rodriguez M.D."/>
            <person name="Jenkins J."/>
            <person name="Jones B.M."/>
            <person name="Lawson T."/>
            <person name="Leese F."/>
            <person name="Lindquist E."/>
            <person name="Lobanov A."/>
            <person name="Lomsadze A."/>
            <person name="Malik S.B."/>
            <person name="Marsh M.E."/>
            <person name="Mackinder L."/>
            <person name="Mock T."/>
            <person name="Mueller-Roeber B."/>
            <person name="Pagarete A."/>
            <person name="Parker M."/>
            <person name="Probert I."/>
            <person name="Quesneville H."/>
            <person name="Raines C."/>
            <person name="Rensing S.A."/>
            <person name="Riano-Pachon D.M."/>
            <person name="Richier S."/>
            <person name="Rokitta S."/>
            <person name="Shiraiwa Y."/>
            <person name="Soanes D.M."/>
            <person name="van der Giezen M."/>
            <person name="Wahlund T.M."/>
            <person name="Williams B."/>
            <person name="Wilson W."/>
            <person name="Wolfe G."/>
            <person name="Wurch L.L."/>
        </authorList>
    </citation>
    <scope>NUCLEOTIDE SEQUENCE</scope>
</reference>
<keyword evidence="2 9" id="KW-0853">WD repeat</keyword>
<dbReference type="InterPro" id="IPR045184">
    <property type="entry name" value="SMU1"/>
</dbReference>
<feature type="repeat" description="WD" evidence="9">
    <location>
        <begin position="261"/>
        <end position="302"/>
    </location>
</feature>
<evidence type="ECO:0000256" key="4">
    <source>
        <dbReference type="ARBA" id="ARBA00022737"/>
    </source>
</evidence>
<dbReference type="InterPro" id="IPR019775">
    <property type="entry name" value="WD40_repeat_CS"/>
</dbReference>
<dbReference type="RefSeq" id="XP_005768256.1">
    <property type="nucleotide sequence ID" value="XM_005768199.1"/>
</dbReference>
<dbReference type="PRINTS" id="PR00320">
    <property type="entry name" value="GPROTEINBRPT"/>
</dbReference>
<dbReference type="Pfam" id="PF00400">
    <property type="entry name" value="WD40"/>
    <property type="match status" value="5"/>
</dbReference>
<dbReference type="PROSITE" id="PS00678">
    <property type="entry name" value="WD_REPEATS_1"/>
    <property type="match status" value="2"/>
</dbReference>
<dbReference type="InterPro" id="IPR020472">
    <property type="entry name" value="WD40_PAC1"/>
</dbReference>
<dbReference type="HOGENOM" id="CLU_000288_57_38_1"/>
<evidence type="ECO:0000256" key="8">
    <source>
        <dbReference type="ARBA" id="ARBA00026184"/>
    </source>
</evidence>
<dbReference type="Pfam" id="PF17814">
    <property type="entry name" value="LisH_TPL"/>
    <property type="match status" value="1"/>
</dbReference>
<feature type="repeat" description="WD" evidence="9">
    <location>
        <begin position="304"/>
        <end position="345"/>
    </location>
</feature>
<dbReference type="EnsemblProtists" id="EOD15827">
    <property type="protein sequence ID" value="EOD15827"/>
    <property type="gene ID" value="EMIHUDRAFT_430969"/>
</dbReference>
<evidence type="ECO:0000256" key="1">
    <source>
        <dbReference type="ARBA" id="ARBA00004324"/>
    </source>
</evidence>
<dbReference type="Proteomes" id="UP000013827">
    <property type="component" value="Unassembled WGS sequence"/>
</dbReference>
<dbReference type="InterPro" id="IPR006595">
    <property type="entry name" value="CTLH_C"/>
</dbReference>
<dbReference type="SMART" id="SM00667">
    <property type="entry name" value="LisH"/>
    <property type="match status" value="1"/>
</dbReference>
<evidence type="ECO:0000256" key="7">
    <source>
        <dbReference type="ARBA" id="ARBA00025801"/>
    </source>
</evidence>
<evidence type="ECO:0000313" key="12">
    <source>
        <dbReference type="Proteomes" id="UP000013827"/>
    </source>
</evidence>
<comment type="similarity">
    <text evidence="7">Belongs to the WD repeat SMU1 family.</text>
</comment>
<evidence type="ECO:0000256" key="9">
    <source>
        <dbReference type="PROSITE-ProRule" id="PRU00221"/>
    </source>
</evidence>
<dbReference type="eggNOG" id="KOG0275">
    <property type="taxonomic scope" value="Eukaryota"/>
</dbReference>
<evidence type="ECO:0000256" key="3">
    <source>
        <dbReference type="ARBA" id="ARBA00022664"/>
    </source>
</evidence>
<dbReference type="STRING" id="2903.R1C175"/>
<dbReference type="PaxDb" id="2903-EOD15827"/>
<dbReference type="InterPro" id="IPR036322">
    <property type="entry name" value="WD40_repeat_dom_sf"/>
</dbReference>
<evidence type="ECO:0000256" key="2">
    <source>
        <dbReference type="ARBA" id="ARBA00022574"/>
    </source>
</evidence>
<dbReference type="InterPro" id="IPR015943">
    <property type="entry name" value="WD40/YVTN_repeat-like_dom_sf"/>
</dbReference>
<sequence>MSIEVEASDVVRVVLQFLSENKLNASLAALQKESGISLNATDSVDRLTADVLAGRWDAVLTAVAPMSLPRGLLSELYEQVVVELLELREPDTARQMLRGAAPLLAMKAHEPKRHARLEALAARPYFEARDAYDGGVTRESRRSSIAEGLRAEVAAVPPARLLTLLGQALKWQRQQGMLPPEGTKFDVLAGGAARRLVEREAYVSVAGPVIKFGKKSHAECAAFSPDGAFLVSGSIDGFLEVWDFERGKLRLDLPYQESDQLMMHDAAVLSLGFSRDSELLASGSQDGVLKVWRPRTGQCVRRFPKAHAGGVTCVAFARDGLSVATGSFDALVRVHGLKSGKCRRDKAMRGHTSYVNGVDWSADGSRLASASSDGSVRVWDAKSCDCLHSFRPPAPTGAELAVNSATFLPNSSDALLVCNRSAEAFVTSLSGDITTRLASGKREGGDFIASMVTAQGGWVHAVAEDGFLYSFDLGKGELGHLLKARASPPPGRPQAHEKDVIGVVSHPHRNLVATWSDDGTLRLWRASAHGD</sequence>
<proteinExistence type="inferred from homology"/>
<reference evidence="11" key="2">
    <citation type="submission" date="2024-10" db="UniProtKB">
        <authorList>
            <consortium name="EnsemblProtists"/>
        </authorList>
    </citation>
    <scope>IDENTIFICATION</scope>
</reference>
<keyword evidence="6" id="KW-0539">Nucleus</keyword>
<evidence type="ECO:0000256" key="6">
    <source>
        <dbReference type="ARBA" id="ARBA00023242"/>
    </source>
</evidence>
<keyword evidence="4" id="KW-0677">Repeat</keyword>
<dbReference type="Gene3D" id="2.130.10.10">
    <property type="entry name" value="YVTN repeat-like/Quinoprotein amine dehydrogenase"/>
    <property type="match status" value="2"/>
</dbReference>
<dbReference type="SUPFAM" id="SSF50978">
    <property type="entry name" value="WD40 repeat-like"/>
    <property type="match status" value="1"/>
</dbReference>
<dbReference type="PANTHER" id="PTHR22848">
    <property type="entry name" value="WD40 REPEAT PROTEIN"/>
    <property type="match status" value="1"/>
</dbReference>
<dbReference type="PROSITE" id="PS50294">
    <property type="entry name" value="WD_REPEATS_REGION"/>
    <property type="match status" value="4"/>
</dbReference>
<dbReference type="AlphaFoldDB" id="A0A0D3IX42"/>
<keyword evidence="3" id="KW-0507">mRNA processing</keyword>
<dbReference type="PROSITE" id="PS50897">
    <property type="entry name" value="CTLH"/>
    <property type="match status" value="1"/>
</dbReference>
<dbReference type="InterPro" id="IPR054532">
    <property type="entry name" value="TPL_SMU1_LisH-like"/>
</dbReference>
<dbReference type="PROSITE" id="PS50896">
    <property type="entry name" value="LISH"/>
    <property type="match status" value="1"/>
</dbReference>
<evidence type="ECO:0000256" key="5">
    <source>
        <dbReference type="ARBA" id="ARBA00023187"/>
    </source>
</evidence>
<organism evidence="11 12">
    <name type="scientific">Emiliania huxleyi (strain CCMP1516)</name>
    <dbReference type="NCBI Taxonomy" id="280463"/>
    <lineage>
        <taxon>Eukaryota</taxon>
        <taxon>Haptista</taxon>
        <taxon>Haptophyta</taxon>
        <taxon>Prymnesiophyceae</taxon>
        <taxon>Isochrysidales</taxon>
        <taxon>Noelaerhabdaceae</taxon>
        <taxon>Emiliania</taxon>
    </lineage>
</organism>
<dbReference type="InterPro" id="IPR001680">
    <property type="entry name" value="WD40_rpt"/>
</dbReference>
<feature type="domain" description="CTLH" evidence="10">
    <location>
        <begin position="40"/>
        <end position="92"/>
    </location>
</feature>
<feature type="repeat" description="WD" evidence="9">
    <location>
        <begin position="211"/>
        <end position="252"/>
    </location>
</feature>